<keyword evidence="1" id="KW-1133">Transmembrane helix</keyword>
<reference evidence="3 4" key="1">
    <citation type="submission" date="2017-11" db="EMBL/GenBank/DDBJ databases">
        <title>Complete genome of a free-living desiccation-tolerant cyanobacterium and its photosynthetic adaptation to extreme terrestrial habitat.</title>
        <authorList>
            <person name="Shang J."/>
        </authorList>
    </citation>
    <scope>NUCLEOTIDE SEQUENCE [LARGE SCALE GENOMIC DNA]</scope>
    <source>
        <strain evidence="3 4">CCNUN1</strain>
    </source>
</reference>
<dbReference type="InterPro" id="IPR000073">
    <property type="entry name" value="AB_hydrolase_1"/>
</dbReference>
<dbReference type="Proteomes" id="UP000232003">
    <property type="component" value="Chromosome"/>
</dbReference>
<evidence type="ECO:0000259" key="2">
    <source>
        <dbReference type="Pfam" id="PF12146"/>
    </source>
</evidence>
<dbReference type="SUPFAM" id="SSF53474">
    <property type="entry name" value="alpha/beta-Hydrolases"/>
    <property type="match status" value="1"/>
</dbReference>
<dbReference type="InterPro" id="IPR029058">
    <property type="entry name" value="AB_hydrolase_fold"/>
</dbReference>
<feature type="transmembrane region" description="Helical" evidence="1">
    <location>
        <begin position="12"/>
        <end position="37"/>
    </location>
</feature>
<organism evidence="3 4">
    <name type="scientific">Nostoc flagelliforme CCNUN1</name>
    <dbReference type="NCBI Taxonomy" id="2038116"/>
    <lineage>
        <taxon>Bacteria</taxon>
        <taxon>Bacillati</taxon>
        <taxon>Cyanobacteriota</taxon>
        <taxon>Cyanophyceae</taxon>
        <taxon>Nostocales</taxon>
        <taxon>Nostocaceae</taxon>
        <taxon>Nostoc</taxon>
    </lineage>
</organism>
<evidence type="ECO:0000313" key="3">
    <source>
        <dbReference type="EMBL" id="AUB34912.1"/>
    </source>
</evidence>
<dbReference type="PANTHER" id="PTHR12277:SF81">
    <property type="entry name" value="PROTEIN ABHD13"/>
    <property type="match status" value="1"/>
</dbReference>
<evidence type="ECO:0000313" key="4">
    <source>
        <dbReference type="Proteomes" id="UP000232003"/>
    </source>
</evidence>
<keyword evidence="4" id="KW-1185">Reference proteome</keyword>
<dbReference type="Gene3D" id="3.40.50.1820">
    <property type="entry name" value="alpha/beta hydrolase"/>
    <property type="match status" value="1"/>
</dbReference>
<accession>A0A2K8SHH0</accession>
<keyword evidence="1" id="KW-0472">Membrane</keyword>
<name>A0A2K8SHH0_9NOSO</name>
<keyword evidence="1" id="KW-0812">Transmembrane</keyword>
<dbReference type="KEGG" id="nfl:COO91_00754"/>
<protein>
    <submittedName>
        <fullName evidence="3">Alpha/Beta hydrolase fold</fullName>
    </submittedName>
</protein>
<dbReference type="PRINTS" id="PR00111">
    <property type="entry name" value="ABHYDROLASE"/>
</dbReference>
<keyword evidence="3" id="KW-0378">Hydrolase</keyword>
<proteinExistence type="predicted"/>
<dbReference type="RefSeq" id="WP_208766630.1">
    <property type="nucleotide sequence ID" value="NZ_CAWNNC010000001.1"/>
</dbReference>
<dbReference type="PANTHER" id="PTHR12277">
    <property type="entry name" value="ALPHA/BETA HYDROLASE DOMAIN-CONTAINING PROTEIN"/>
    <property type="match status" value="1"/>
</dbReference>
<feature type="domain" description="Serine aminopeptidase S33" evidence="2">
    <location>
        <begin position="88"/>
        <end position="200"/>
    </location>
</feature>
<dbReference type="InterPro" id="IPR022742">
    <property type="entry name" value="Hydrolase_4"/>
</dbReference>
<gene>
    <name evidence="3" type="ORF">COO91_00754</name>
</gene>
<dbReference type="Pfam" id="PF12146">
    <property type="entry name" value="Hydrolase_4"/>
    <property type="match status" value="1"/>
</dbReference>
<evidence type="ECO:0000256" key="1">
    <source>
        <dbReference type="SAM" id="Phobius"/>
    </source>
</evidence>
<sequence>MNVNKLQLIIQVFFQLLLWTGIITAIAYCAICLFLFIKQPRFIFFPSAVIEKTPEFFNLPYEEIWLSVPKTGKVEHIHGWWIEAKQPNAKVLLYLHGNGINVGANIAHANRFHQLGFSVLLIDYRGYGRSEGMFPNEKRVYEDAATAWNYLVQQQEIPPSQIFLYGHSLGGAIAIDLAVKHPQAAGLIVESSFTSIRDLITYRNMFWMFPVDLILTQRFDSIKKLPKLKVPVLFIHGAADSTVPSFMSQKLYAVAPEPKQLLLVPGADHNDTAVVAGSQYLQWVESFVQQVQPRSYLNS</sequence>
<dbReference type="AlphaFoldDB" id="A0A2K8SHH0"/>
<dbReference type="GO" id="GO:0016787">
    <property type="term" value="F:hydrolase activity"/>
    <property type="evidence" value="ECO:0007669"/>
    <property type="project" value="UniProtKB-KW"/>
</dbReference>
<dbReference type="EMBL" id="CP024785">
    <property type="protein sequence ID" value="AUB34912.1"/>
    <property type="molecule type" value="Genomic_DNA"/>
</dbReference>